<reference evidence="1 2" key="1">
    <citation type="journal article" date="2019" name="Nat. Ecol. Evol.">
        <title>Megaphylogeny resolves global patterns of mushroom evolution.</title>
        <authorList>
            <person name="Varga T."/>
            <person name="Krizsan K."/>
            <person name="Foldi C."/>
            <person name="Dima B."/>
            <person name="Sanchez-Garcia M."/>
            <person name="Sanchez-Ramirez S."/>
            <person name="Szollosi G.J."/>
            <person name="Szarkandi J.G."/>
            <person name="Papp V."/>
            <person name="Albert L."/>
            <person name="Andreopoulos W."/>
            <person name="Angelini C."/>
            <person name="Antonin V."/>
            <person name="Barry K.W."/>
            <person name="Bougher N.L."/>
            <person name="Buchanan P."/>
            <person name="Buyck B."/>
            <person name="Bense V."/>
            <person name="Catcheside P."/>
            <person name="Chovatia M."/>
            <person name="Cooper J."/>
            <person name="Damon W."/>
            <person name="Desjardin D."/>
            <person name="Finy P."/>
            <person name="Geml J."/>
            <person name="Haridas S."/>
            <person name="Hughes K."/>
            <person name="Justo A."/>
            <person name="Karasinski D."/>
            <person name="Kautmanova I."/>
            <person name="Kiss B."/>
            <person name="Kocsube S."/>
            <person name="Kotiranta H."/>
            <person name="LaButti K.M."/>
            <person name="Lechner B.E."/>
            <person name="Liimatainen K."/>
            <person name="Lipzen A."/>
            <person name="Lukacs Z."/>
            <person name="Mihaltcheva S."/>
            <person name="Morgado L.N."/>
            <person name="Niskanen T."/>
            <person name="Noordeloos M.E."/>
            <person name="Ohm R.A."/>
            <person name="Ortiz-Santana B."/>
            <person name="Ovrebo C."/>
            <person name="Racz N."/>
            <person name="Riley R."/>
            <person name="Savchenko A."/>
            <person name="Shiryaev A."/>
            <person name="Soop K."/>
            <person name="Spirin V."/>
            <person name="Szebenyi C."/>
            <person name="Tomsovsky M."/>
            <person name="Tulloss R.E."/>
            <person name="Uehling J."/>
            <person name="Grigoriev I.V."/>
            <person name="Vagvolgyi C."/>
            <person name="Papp T."/>
            <person name="Martin F.M."/>
            <person name="Miettinen O."/>
            <person name="Hibbett D.S."/>
            <person name="Nagy L.G."/>
        </authorList>
    </citation>
    <scope>NUCLEOTIDE SEQUENCE [LARGE SCALE GENOMIC DNA]</scope>
    <source>
        <strain evidence="1 2">CBS 962.96</strain>
    </source>
</reference>
<protein>
    <submittedName>
        <fullName evidence="1">Uncharacterized protein</fullName>
    </submittedName>
</protein>
<keyword evidence="2" id="KW-1185">Reference proteome</keyword>
<name>A0A4V4HIB7_DENBC</name>
<organism evidence="1 2">
    <name type="scientific">Dendrothele bispora (strain CBS 962.96)</name>
    <dbReference type="NCBI Taxonomy" id="1314807"/>
    <lineage>
        <taxon>Eukaryota</taxon>
        <taxon>Fungi</taxon>
        <taxon>Dikarya</taxon>
        <taxon>Basidiomycota</taxon>
        <taxon>Agaricomycotina</taxon>
        <taxon>Agaricomycetes</taxon>
        <taxon>Agaricomycetidae</taxon>
        <taxon>Agaricales</taxon>
        <taxon>Agaricales incertae sedis</taxon>
        <taxon>Dendrothele</taxon>
    </lineage>
</organism>
<dbReference type="OrthoDB" id="4743193at2759"/>
<evidence type="ECO:0000313" key="1">
    <source>
        <dbReference type="EMBL" id="THV05896.1"/>
    </source>
</evidence>
<dbReference type="AlphaFoldDB" id="A0A4V4HIB7"/>
<dbReference type="Proteomes" id="UP000297245">
    <property type="component" value="Unassembled WGS sequence"/>
</dbReference>
<gene>
    <name evidence="1" type="ORF">K435DRAFT_646396</name>
</gene>
<dbReference type="EMBL" id="ML179046">
    <property type="protein sequence ID" value="THV05896.1"/>
    <property type="molecule type" value="Genomic_DNA"/>
</dbReference>
<sequence length="51" mass="5816">QVVWMSVMVQSPNQRCNVLQSLVGLYLYACNSPEDAAELLAYRSLYFIICD</sequence>
<proteinExistence type="predicted"/>
<accession>A0A4V4HIB7</accession>
<evidence type="ECO:0000313" key="2">
    <source>
        <dbReference type="Proteomes" id="UP000297245"/>
    </source>
</evidence>
<feature type="non-terminal residue" evidence="1">
    <location>
        <position position="1"/>
    </location>
</feature>